<evidence type="ECO:0000313" key="3">
    <source>
        <dbReference type="EMBL" id="BFP49956.1"/>
    </source>
</evidence>
<dbReference type="EMBL" id="AP035881">
    <property type="protein sequence ID" value="BFP49956.1"/>
    <property type="molecule type" value="Genomic_DNA"/>
</dbReference>
<gene>
    <name evidence="3" type="ORF">KCMC57_63240</name>
</gene>
<proteinExistence type="predicted"/>
<feature type="compositionally biased region" description="Basic residues" evidence="1">
    <location>
        <begin position="170"/>
        <end position="180"/>
    </location>
</feature>
<evidence type="ECO:0000259" key="2">
    <source>
        <dbReference type="Pfam" id="PF13276"/>
    </source>
</evidence>
<dbReference type="InterPro" id="IPR025948">
    <property type="entry name" value="HTH-like_dom"/>
</dbReference>
<feature type="region of interest" description="Disordered" evidence="1">
    <location>
        <begin position="165"/>
        <end position="214"/>
    </location>
</feature>
<feature type="domain" description="HTH-like" evidence="2">
    <location>
        <begin position="47"/>
        <end position="103"/>
    </location>
</feature>
<evidence type="ECO:0000256" key="1">
    <source>
        <dbReference type="SAM" id="MobiDB-lite"/>
    </source>
</evidence>
<dbReference type="Pfam" id="PF13276">
    <property type="entry name" value="HTH_21"/>
    <property type="match status" value="1"/>
</dbReference>
<dbReference type="InterPro" id="IPR050900">
    <property type="entry name" value="Transposase_IS3/IS150/IS904"/>
</dbReference>
<organism evidence="3">
    <name type="scientific">Kitasatospora sp. CMC57</name>
    <dbReference type="NCBI Taxonomy" id="3231513"/>
    <lineage>
        <taxon>Bacteria</taxon>
        <taxon>Bacillati</taxon>
        <taxon>Actinomycetota</taxon>
        <taxon>Actinomycetes</taxon>
        <taxon>Kitasatosporales</taxon>
        <taxon>Streptomycetaceae</taxon>
        <taxon>Kitasatospora</taxon>
    </lineage>
</organism>
<name>A0AB33K390_9ACTN</name>
<protein>
    <recommendedName>
        <fullName evidence="2">HTH-like domain-containing protein</fullName>
    </recommendedName>
</protein>
<accession>A0AB33K390</accession>
<dbReference type="PANTHER" id="PTHR46889:SF4">
    <property type="entry name" value="TRANSPOSASE INSO FOR INSERTION SEQUENCE ELEMENT IS911B-RELATED"/>
    <property type="match status" value="1"/>
</dbReference>
<dbReference type="AlphaFoldDB" id="A0AB33K390"/>
<reference evidence="3" key="1">
    <citation type="submission" date="2024-07" db="EMBL/GenBank/DDBJ databases">
        <title>Complete genome sequences of cellulolytic bacteria, Kitasatospora sp. CMC57 and Streptomyces sp. CMC78, isolated from Japanese agricultural soil.</title>
        <authorList>
            <person name="Hashimoto T."/>
            <person name="Ito M."/>
            <person name="Iwamoto M."/>
            <person name="Fukahori D."/>
            <person name="Shoda T."/>
            <person name="Sakoda M."/>
            <person name="Morohoshi T."/>
            <person name="Mitsuboshi M."/>
            <person name="Nishizawa T."/>
        </authorList>
    </citation>
    <scope>NUCLEOTIDE SEQUENCE</scope>
    <source>
        <strain evidence="3">CMC57</strain>
    </source>
</reference>
<sequence>MSRFTFVADHHDAYGVKRLCTLLAVSRSGFYRWRDAGPARAERERADLALTERIAGIHRESDSTYDSPRITAELRDEGRPVNHKRVERLMRRSGIVGVHLRKKVRTTIPAPDAMPVPDLLQRDFNAAAPNQKYVGDINLPPHQRRTIPPPRNGVGLALQAAGGLVDRRPHANRTRRRRPARALGPVPHVRGARGDRDPQSDEQGCARDRPRTGA</sequence>
<feature type="compositionally biased region" description="Basic and acidic residues" evidence="1">
    <location>
        <begin position="192"/>
        <end position="214"/>
    </location>
</feature>
<dbReference type="PANTHER" id="PTHR46889">
    <property type="entry name" value="TRANSPOSASE INSF FOR INSERTION SEQUENCE IS3B-RELATED"/>
    <property type="match status" value="1"/>
</dbReference>